<dbReference type="GO" id="GO:0017136">
    <property type="term" value="F:histone deacetylase activity, NAD-dependent"/>
    <property type="evidence" value="ECO:0007669"/>
    <property type="project" value="TreeGrafter"/>
</dbReference>
<dbReference type="InterPro" id="IPR003000">
    <property type="entry name" value="Sirtuin"/>
</dbReference>
<comment type="cofactor">
    <cofactor evidence="1">
        <name>Zn(2+)</name>
        <dbReference type="ChEBI" id="CHEBI:29105"/>
    </cofactor>
</comment>
<dbReference type="CDD" id="cd01408">
    <property type="entry name" value="SIRT1"/>
    <property type="match status" value="1"/>
</dbReference>
<evidence type="ECO:0000256" key="2">
    <source>
        <dbReference type="ARBA" id="ARBA00006924"/>
    </source>
</evidence>
<feature type="binding site" evidence="7">
    <location>
        <position position="187"/>
    </location>
    <ligand>
        <name>Zn(2+)</name>
        <dbReference type="ChEBI" id="CHEBI:29105"/>
    </ligand>
</feature>
<dbReference type="SUPFAM" id="SSF52467">
    <property type="entry name" value="DHS-like NAD/FAD-binding domain"/>
    <property type="match status" value="1"/>
</dbReference>
<dbReference type="PANTHER" id="PTHR11085:SF6">
    <property type="entry name" value="NAD-DEPENDENT PROTEIN DEACETYLASE SIRTUIN-2"/>
    <property type="match status" value="1"/>
</dbReference>
<reference evidence="9" key="1">
    <citation type="submission" date="2021-06" db="EMBL/GenBank/DDBJ databases">
        <authorList>
            <person name="Kallberg Y."/>
            <person name="Tangrot J."/>
            <person name="Rosling A."/>
        </authorList>
    </citation>
    <scope>NUCLEOTIDE SEQUENCE</scope>
    <source>
        <strain evidence="9">IA702</strain>
    </source>
</reference>
<keyword evidence="5 7" id="KW-0862">Zinc</keyword>
<dbReference type="PANTHER" id="PTHR11085">
    <property type="entry name" value="NAD-DEPENDENT PROTEIN DEACYLASE SIRTUIN-5, MITOCHONDRIAL-RELATED"/>
    <property type="match status" value="1"/>
</dbReference>
<comment type="similarity">
    <text evidence="2">Belongs to the sirtuin family. Class I subfamily.</text>
</comment>
<evidence type="ECO:0000256" key="5">
    <source>
        <dbReference type="ARBA" id="ARBA00022833"/>
    </source>
</evidence>
<organism evidence="9 10">
    <name type="scientific">Paraglomus occultum</name>
    <dbReference type="NCBI Taxonomy" id="144539"/>
    <lineage>
        <taxon>Eukaryota</taxon>
        <taxon>Fungi</taxon>
        <taxon>Fungi incertae sedis</taxon>
        <taxon>Mucoromycota</taxon>
        <taxon>Glomeromycotina</taxon>
        <taxon>Glomeromycetes</taxon>
        <taxon>Paraglomerales</taxon>
        <taxon>Paraglomeraceae</taxon>
        <taxon>Paraglomus</taxon>
    </lineage>
</organism>
<comment type="caution">
    <text evidence="9">The sequence shown here is derived from an EMBL/GenBank/DDBJ whole genome shotgun (WGS) entry which is preliminary data.</text>
</comment>
<dbReference type="InterPro" id="IPR026591">
    <property type="entry name" value="Sirtuin_cat_small_dom_sf"/>
</dbReference>
<evidence type="ECO:0000259" key="8">
    <source>
        <dbReference type="PROSITE" id="PS50305"/>
    </source>
</evidence>
<dbReference type="Proteomes" id="UP000789572">
    <property type="component" value="Unassembled WGS sequence"/>
</dbReference>
<keyword evidence="3" id="KW-0808">Transferase</keyword>
<feature type="binding site" evidence="7">
    <location>
        <position position="211"/>
    </location>
    <ligand>
        <name>Zn(2+)</name>
        <dbReference type="ChEBI" id="CHEBI:29105"/>
    </ligand>
</feature>
<evidence type="ECO:0000256" key="1">
    <source>
        <dbReference type="ARBA" id="ARBA00001947"/>
    </source>
</evidence>
<dbReference type="Gene3D" id="3.40.50.1220">
    <property type="entry name" value="TPP-binding domain"/>
    <property type="match status" value="1"/>
</dbReference>
<dbReference type="GO" id="GO:0070403">
    <property type="term" value="F:NAD+ binding"/>
    <property type="evidence" value="ECO:0007669"/>
    <property type="project" value="InterPro"/>
</dbReference>
<dbReference type="EMBL" id="CAJVPJ010000027">
    <property type="protein sequence ID" value="CAG8459904.1"/>
    <property type="molecule type" value="Genomic_DNA"/>
</dbReference>
<proteinExistence type="inferred from homology"/>
<feature type="binding site" evidence="7">
    <location>
        <position position="184"/>
    </location>
    <ligand>
        <name>Zn(2+)</name>
        <dbReference type="ChEBI" id="CHEBI:29105"/>
    </ligand>
</feature>
<evidence type="ECO:0000256" key="4">
    <source>
        <dbReference type="ARBA" id="ARBA00022723"/>
    </source>
</evidence>
<feature type="active site" description="Proton acceptor" evidence="7">
    <location>
        <position position="176"/>
    </location>
</feature>
<dbReference type="Gene3D" id="3.30.1600.10">
    <property type="entry name" value="SIR2/SIRT2 'Small Domain"/>
    <property type="match status" value="1"/>
</dbReference>
<keyword evidence="4 7" id="KW-0479">Metal-binding</keyword>
<feature type="domain" description="Deacetylase sirtuin-type" evidence="8">
    <location>
        <begin position="46"/>
        <end position="319"/>
    </location>
</feature>
<evidence type="ECO:0000313" key="9">
    <source>
        <dbReference type="EMBL" id="CAG8459904.1"/>
    </source>
</evidence>
<accession>A0A9N8VU09</accession>
<evidence type="ECO:0000256" key="7">
    <source>
        <dbReference type="PROSITE-ProRule" id="PRU00236"/>
    </source>
</evidence>
<dbReference type="InterPro" id="IPR029035">
    <property type="entry name" value="DHS-like_NAD/FAD-binding_dom"/>
</dbReference>
<gene>
    <name evidence="9" type="ORF">POCULU_LOCUS503</name>
</gene>
<feature type="binding site" evidence="7">
    <location>
        <position position="208"/>
    </location>
    <ligand>
        <name>Zn(2+)</name>
        <dbReference type="ChEBI" id="CHEBI:29105"/>
    </ligand>
</feature>
<dbReference type="Pfam" id="PF02146">
    <property type="entry name" value="SIR2"/>
    <property type="match status" value="1"/>
</dbReference>
<keyword evidence="6" id="KW-0520">NAD</keyword>
<dbReference type="OrthoDB" id="420264at2759"/>
<dbReference type="GO" id="GO:0046872">
    <property type="term" value="F:metal ion binding"/>
    <property type="evidence" value="ECO:0007669"/>
    <property type="project" value="UniProtKB-KW"/>
</dbReference>
<protein>
    <submittedName>
        <fullName evidence="9">3005_t:CDS:1</fullName>
    </submittedName>
</protein>
<keyword evidence="10" id="KW-1185">Reference proteome</keyword>
<evidence type="ECO:0000313" key="10">
    <source>
        <dbReference type="Proteomes" id="UP000789572"/>
    </source>
</evidence>
<name>A0A9N8VU09_9GLOM</name>
<dbReference type="PROSITE" id="PS50305">
    <property type="entry name" value="SIRTUIN"/>
    <property type="match status" value="1"/>
</dbReference>
<dbReference type="GO" id="GO:0005634">
    <property type="term" value="C:nucleus"/>
    <property type="evidence" value="ECO:0007669"/>
    <property type="project" value="TreeGrafter"/>
</dbReference>
<sequence>MSENDPTEASSSANDLSEAATEKTFPITISKLLSMFSEAKTNEKVYVLNPPELETVAKLIKTGGAKNIIVMAGAGISTDAGIPDFRSPGTGLYDNLQKYDLPYPEAIFDMEYFRLRPEPFFELARELYPGKYLPTATHYFIKLLHDHQLLLRCFTQNVDTLERLSGVPDHKLVEAHGSFAESKCLKCKKMADPVWMREAILSGEIPKCPHCQKGIVKPCITFFGESLPDKFFLHMQDFETCDLLIVIGTSLQVQPFASLIDSVGSKVPRLLINRDAAGVYGVAGYGFDFKGKYKYVRDVFYKGSCDEGVRKLAELCGWKDELETLRATGHTELRKQYGLPPSISSQLKKEDIGVEILTEEFEKKAVIKDTEKDKEVVIKESTKDVNIITPGNPGERIKEEHIKIVETRTEEGNRTTVSLASEVEISTAKSADITKSAD</sequence>
<evidence type="ECO:0000256" key="6">
    <source>
        <dbReference type="ARBA" id="ARBA00023027"/>
    </source>
</evidence>
<dbReference type="InterPro" id="IPR050134">
    <property type="entry name" value="NAD-dep_sirtuin_deacylases"/>
</dbReference>
<dbReference type="AlphaFoldDB" id="A0A9N8VU09"/>
<evidence type="ECO:0000256" key="3">
    <source>
        <dbReference type="ARBA" id="ARBA00022679"/>
    </source>
</evidence>
<dbReference type="InterPro" id="IPR026590">
    <property type="entry name" value="Ssirtuin_cat_dom"/>
</dbReference>